<feature type="region of interest" description="Disordered" evidence="3">
    <location>
        <begin position="1"/>
        <end position="20"/>
    </location>
</feature>
<dbReference type="AlphaFoldDB" id="A0A409XEQ7"/>
<dbReference type="GO" id="GO:0016838">
    <property type="term" value="F:carbon-oxygen lyase activity, acting on phosphates"/>
    <property type="evidence" value="ECO:0007669"/>
    <property type="project" value="InterPro"/>
</dbReference>
<evidence type="ECO:0008006" key="6">
    <source>
        <dbReference type="Google" id="ProtNLM"/>
    </source>
</evidence>
<gene>
    <name evidence="4" type="ORF">CVT25_001304</name>
</gene>
<evidence type="ECO:0000313" key="4">
    <source>
        <dbReference type="EMBL" id="PPQ89225.1"/>
    </source>
</evidence>
<protein>
    <recommendedName>
        <fullName evidence="6">Terpene synthase</fullName>
    </recommendedName>
</protein>
<organism evidence="4 5">
    <name type="scientific">Psilocybe cyanescens</name>
    <dbReference type="NCBI Taxonomy" id="93625"/>
    <lineage>
        <taxon>Eukaryota</taxon>
        <taxon>Fungi</taxon>
        <taxon>Dikarya</taxon>
        <taxon>Basidiomycota</taxon>
        <taxon>Agaricomycotina</taxon>
        <taxon>Agaricomycetes</taxon>
        <taxon>Agaricomycetidae</taxon>
        <taxon>Agaricales</taxon>
        <taxon>Agaricineae</taxon>
        <taxon>Strophariaceae</taxon>
        <taxon>Psilocybe</taxon>
    </lineage>
</organism>
<dbReference type="InterPro" id="IPR008949">
    <property type="entry name" value="Isoprenoid_synthase_dom_sf"/>
</dbReference>
<comment type="caution">
    <text evidence="4">The sequence shown here is derived from an EMBL/GenBank/DDBJ whole genome shotgun (WGS) entry which is preliminary data.</text>
</comment>
<dbReference type="STRING" id="93625.A0A409XEQ7"/>
<evidence type="ECO:0000256" key="3">
    <source>
        <dbReference type="SAM" id="MobiDB-lite"/>
    </source>
</evidence>
<keyword evidence="2" id="KW-0456">Lyase</keyword>
<evidence type="ECO:0000313" key="5">
    <source>
        <dbReference type="Proteomes" id="UP000283269"/>
    </source>
</evidence>
<dbReference type="Proteomes" id="UP000283269">
    <property type="component" value="Unassembled WGS sequence"/>
</dbReference>
<evidence type="ECO:0000256" key="2">
    <source>
        <dbReference type="ARBA" id="ARBA00023239"/>
    </source>
</evidence>
<proteinExistence type="inferred from homology"/>
<reference evidence="4 5" key="1">
    <citation type="journal article" date="2018" name="Evol. Lett.">
        <title>Horizontal gene cluster transfer increased hallucinogenic mushroom diversity.</title>
        <authorList>
            <person name="Reynolds H.T."/>
            <person name="Vijayakumar V."/>
            <person name="Gluck-Thaler E."/>
            <person name="Korotkin H.B."/>
            <person name="Matheny P.B."/>
            <person name="Slot J.C."/>
        </authorList>
    </citation>
    <scope>NUCLEOTIDE SEQUENCE [LARGE SCALE GENOMIC DNA]</scope>
    <source>
        <strain evidence="4 5">2631</strain>
    </source>
</reference>
<dbReference type="InParanoid" id="A0A409XEQ7"/>
<sequence length="322" mass="36778">MTTTVSPTEVRLEDSLQMPLPNSDCNESGQHHWQATFKEIVTKFVEDLEYCPEDPITDENATYQAVRSEFSTQYDSGNKWFDQMYRTAVTMGEIAKIPNTTSQLPYPDHAPEIRLEIARFTCFLLHVDDLGKDFNTLEGLQKRIFMGDNSDGTFLQAFRKHLIGFYQYYDAIQANSITLAAIDCINGMLLEQNDAIRDMKLSDCSQSWPNYLRNKTGCSAAYAFMLFPKTMNLDLTDYISVIEDIVFFTNAVNDILSFYKEYLSGETDTYVFLRARITEKPLDETLRDVVAETLAAHARATKVLEAATCTAVTWKRYVNGYL</sequence>
<dbReference type="Pfam" id="PF06330">
    <property type="entry name" value="TRI5"/>
    <property type="match status" value="1"/>
</dbReference>
<dbReference type="EMBL" id="NHYD01001919">
    <property type="protein sequence ID" value="PPQ89225.1"/>
    <property type="molecule type" value="Genomic_DNA"/>
</dbReference>
<evidence type="ECO:0000256" key="1">
    <source>
        <dbReference type="ARBA" id="ARBA00007946"/>
    </source>
</evidence>
<dbReference type="Gene3D" id="1.10.600.10">
    <property type="entry name" value="Farnesyl Diphosphate Synthase"/>
    <property type="match status" value="1"/>
</dbReference>
<dbReference type="OrthoDB" id="2998174at2759"/>
<dbReference type="SUPFAM" id="SSF48576">
    <property type="entry name" value="Terpenoid synthases"/>
    <property type="match status" value="1"/>
</dbReference>
<accession>A0A409XEQ7</accession>
<comment type="similarity">
    <text evidence="1">Belongs to the trichodiene synthase family.</text>
</comment>
<dbReference type="InterPro" id="IPR024652">
    <property type="entry name" value="Trichodiene_synth"/>
</dbReference>
<keyword evidence="5" id="KW-1185">Reference proteome</keyword>
<name>A0A409XEQ7_PSICY</name>